<sequence>VPEPVPAAGRHPVLPGRLRGPGPQERGAGADVHRAHAQRGEHQPDRLRRLPRQRHRSGVLAVRHRHRRRRSRRGSGHRPAHLPQPGRHRPRRARADEGL</sequence>
<reference evidence="2" key="1">
    <citation type="submission" date="2020-02" db="EMBL/GenBank/DDBJ databases">
        <authorList>
            <person name="Meier V. D."/>
        </authorList>
    </citation>
    <scope>NUCLEOTIDE SEQUENCE</scope>
    <source>
        <strain evidence="2">AVDCRST_MAG10</strain>
    </source>
</reference>
<dbReference type="GO" id="GO:0016491">
    <property type="term" value="F:oxidoreductase activity"/>
    <property type="evidence" value="ECO:0007669"/>
    <property type="project" value="UniProtKB-KW"/>
</dbReference>
<dbReference type="EMBL" id="CADCTB010000227">
    <property type="protein sequence ID" value="CAA9279695.1"/>
    <property type="molecule type" value="Genomic_DNA"/>
</dbReference>
<feature type="region of interest" description="Disordered" evidence="1">
    <location>
        <begin position="1"/>
        <end position="99"/>
    </location>
</feature>
<gene>
    <name evidence="2" type="ORF">AVDCRST_MAG10-3832</name>
</gene>
<dbReference type="EC" id="1.6.5.3" evidence="2"/>
<feature type="compositionally biased region" description="Low complexity" evidence="1">
    <location>
        <begin position="9"/>
        <end position="27"/>
    </location>
</feature>
<feature type="compositionally biased region" description="Basic and acidic residues" evidence="1">
    <location>
        <begin position="31"/>
        <end position="48"/>
    </location>
</feature>
<proteinExistence type="predicted"/>
<accession>A0A6J4JJL9</accession>
<keyword evidence="2" id="KW-0830">Ubiquinone</keyword>
<evidence type="ECO:0000313" key="2">
    <source>
        <dbReference type="EMBL" id="CAA9279695.1"/>
    </source>
</evidence>
<feature type="non-terminal residue" evidence="2">
    <location>
        <position position="1"/>
    </location>
</feature>
<feature type="non-terminal residue" evidence="2">
    <location>
        <position position="99"/>
    </location>
</feature>
<keyword evidence="2" id="KW-0560">Oxidoreductase</keyword>
<organism evidence="2">
    <name type="scientific">uncultured Acidimicrobiales bacterium</name>
    <dbReference type="NCBI Taxonomy" id="310071"/>
    <lineage>
        <taxon>Bacteria</taxon>
        <taxon>Bacillati</taxon>
        <taxon>Actinomycetota</taxon>
        <taxon>Acidimicrobiia</taxon>
        <taxon>Acidimicrobiales</taxon>
        <taxon>environmental samples</taxon>
    </lineage>
</organism>
<evidence type="ECO:0000256" key="1">
    <source>
        <dbReference type="SAM" id="MobiDB-lite"/>
    </source>
</evidence>
<feature type="compositionally biased region" description="Basic residues" evidence="1">
    <location>
        <begin position="49"/>
        <end position="92"/>
    </location>
</feature>
<dbReference type="AlphaFoldDB" id="A0A6J4JJL9"/>
<protein>
    <submittedName>
        <fullName evidence="2">NADH-ubiquinone oxidoreductase chain K</fullName>
        <ecNumber evidence="2">1.6.5.3</ecNumber>
    </submittedName>
</protein>
<name>A0A6J4JJL9_9ACTN</name>